<accession>A0ABW8PZ30</accession>
<dbReference type="SUPFAM" id="SSF160246">
    <property type="entry name" value="EspE N-terminal domain-like"/>
    <property type="match status" value="1"/>
</dbReference>
<evidence type="ECO:0000256" key="5">
    <source>
        <dbReference type="ARBA" id="ARBA00022840"/>
    </source>
</evidence>
<comment type="similarity">
    <text evidence="2">Belongs to the GSP E family.</text>
</comment>
<proteinExistence type="inferred from homology"/>
<protein>
    <submittedName>
        <fullName evidence="7">Type IV-A pilus assembly ATPase PilB</fullName>
    </submittedName>
</protein>
<dbReference type="InterPro" id="IPR003593">
    <property type="entry name" value="AAA+_ATPase"/>
</dbReference>
<dbReference type="InterPro" id="IPR013374">
    <property type="entry name" value="ATPase_typ4_pilus-assembl_PilB"/>
</dbReference>
<gene>
    <name evidence="7" type="primary">pilB</name>
    <name evidence="7" type="ORF">V6U78_07660</name>
</gene>
<dbReference type="InterPro" id="IPR001482">
    <property type="entry name" value="T2SS/T4SS_dom"/>
</dbReference>
<evidence type="ECO:0000256" key="4">
    <source>
        <dbReference type="ARBA" id="ARBA00022741"/>
    </source>
</evidence>
<dbReference type="CDD" id="cd01129">
    <property type="entry name" value="PulE-GspE-like"/>
    <property type="match status" value="1"/>
</dbReference>
<comment type="subcellular location">
    <subcellularLocation>
        <location evidence="1">Cytoplasm</location>
    </subcellularLocation>
</comment>
<dbReference type="Gene3D" id="3.30.300.160">
    <property type="entry name" value="Type II secretion system, protein E, N-terminal domain"/>
    <property type="match status" value="1"/>
</dbReference>
<dbReference type="Gene3D" id="3.30.450.90">
    <property type="match status" value="1"/>
</dbReference>
<dbReference type="NCBIfam" id="TIGR02538">
    <property type="entry name" value="type_IV_pilB"/>
    <property type="match status" value="1"/>
</dbReference>
<keyword evidence="8" id="KW-1185">Reference proteome</keyword>
<keyword evidence="5" id="KW-0067">ATP-binding</keyword>
<evidence type="ECO:0000313" key="8">
    <source>
        <dbReference type="Proteomes" id="UP001621714"/>
    </source>
</evidence>
<dbReference type="SUPFAM" id="SSF52540">
    <property type="entry name" value="P-loop containing nucleoside triphosphate hydrolases"/>
    <property type="match status" value="1"/>
</dbReference>
<dbReference type="Gene3D" id="3.40.50.300">
    <property type="entry name" value="P-loop containing nucleotide triphosphate hydrolases"/>
    <property type="match status" value="1"/>
</dbReference>
<evidence type="ECO:0000256" key="2">
    <source>
        <dbReference type="ARBA" id="ARBA00006611"/>
    </source>
</evidence>
<dbReference type="InterPro" id="IPR027417">
    <property type="entry name" value="P-loop_NTPase"/>
</dbReference>
<dbReference type="PANTHER" id="PTHR30258:SF1">
    <property type="entry name" value="PROTEIN TRANSPORT PROTEIN HOFB HOMOLOG"/>
    <property type="match status" value="1"/>
</dbReference>
<dbReference type="Pfam" id="PF05157">
    <property type="entry name" value="MshEN"/>
    <property type="match status" value="1"/>
</dbReference>
<reference evidence="7 8" key="1">
    <citation type="submission" date="2024-02" db="EMBL/GenBank/DDBJ databases">
        <title>Marinospirillum sp. MEB 164 isolated from Lonar lake sediment.</title>
        <authorList>
            <person name="Joshi A."/>
            <person name="Thite S."/>
        </authorList>
    </citation>
    <scope>NUCLEOTIDE SEQUENCE [LARGE SCALE GENOMIC DNA]</scope>
    <source>
        <strain evidence="7 8">MEB164</strain>
    </source>
</reference>
<comment type="caution">
    <text evidence="7">The sequence shown here is derived from an EMBL/GenBank/DDBJ whole genome shotgun (WGS) entry which is preliminary data.</text>
</comment>
<organism evidence="7 8">
    <name type="scientific">Marinospirillum alkalitolerans</name>
    <dbReference type="NCBI Taxonomy" id="3123374"/>
    <lineage>
        <taxon>Bacteria</taxon>
        <taxon>Pseudomonadati</taxon>
        <taxon>Pseudomonadota</taxon>
        <taxon>Gammaproteobacteria</taxon>
        <taxon>Oceanospirillales</taxon>
        <taxon>Oceanospirillaceae</taxon>
        <taxon>Marinospirillum</taxon>
    </lineage>
</organism>
<dbReference type="Pfam" id="PF00437">
    <property type="entry name" value="T2SSE"/>
    <property type="match status" value="1"/>
</dbReference>
<evidence type="ECO:0000256" key="1">
    <source>
        <dbReference type="ARBA" id="ARBA00004496"/>
    </source>
</evidence>
<evidence type="ECO:0000256" key="3">
    <source>
        <dbReference type="ARBA" id="ARBA00022490"/>
    </source>
</evidence>
<feature type="domain" description="Bacterial type II secretion system protein E" evidence="6">
    <location>
        <begin position="389"/>
        <end position="403"/>
    </location>
</feature>
<dbReference type="PANTHER" id="PTHR30258">
    <property type="entry name" value="TYPE II SECRETION SYSTEM PROTEIN GSPE-RELATED"/>
    <property type="match status" value="1"/>
</dbReference>
<keyword evidence="4" id="KW-0547">Nucleotide-binding</keyword>
<dbReference type="PROSITE" id="PS00662">
    <property type="entry name" value="T2SP_E"/>
    <property type="match status" value="1"/>
</dbReference>
<sequence>MVDVSNPQTLSPLAKRLIREGLMDEANALSAQHKAKDEQISFSQYLTAHGLVDSEVLASLIAEEFGLPYLNLSLLDPALLPKKVVDEQLLRKHQVVPVYRRGNQLTLALCTPSNMAAVDEIQFQTGMTVNPIIAAENQIVQLLESSLEIDMGGLGNLDLTELEQMEATEGTLTGALEHQVGGADDAPIVKFVNKVLLDAIRRQASDIHFEPYEQSYRVRFRMDGILQEITRPPLSLRSRLAARLKVMARMNISERRIPQDGAIKMRLSATRTVDFRVNTLPTLWGEKIVLRILDAESAKMGIEQLGFEPEQRALFEEALEKPQGMILVTGPTGSGKTVTLYSGLHRLNTPERNIATAEDPVEINMEGVNQVHVNTKVGLDFATALRAFLRQDPDVVMVGEIRDLETAEVAIKAAQTGHLVLSTLHTNSAAATLSRLMNMGIPTYNLASSLQLIIAQRLARRLCRHCRTPETKPHQALLDLGFTSEELETHTLYQPKGCPQCNLGYKGRVGIYETVKMTPELAELILTGGSVLDFDRLARRQGFHDLRQSARVKVLQGLTSVDELARVTME</sequence>
<keyword evidence="3" id="KW-0963">Cytoplasm</keyword>
<dbReference type="InterPro" id="IPR037257">
    <property type="entry name" value="T2SS_E_N_sf"/>
</dbReference>
<name>A0ABW8PZ30_9GAMM</name>
<dbReference type="InterPro" id="IPR007831">
    <property type="entry name" value="T2SS_GspE_N"/>
</dbReference>
<dbReference type="SMART" id="SM00382">
    <property type="entry name" value="AAA"/>
    <property type="match status" value="1"/>
</dbReference>
<evidence type="ECO:0000313" key="7">
    <source>
        <dbReference type="EMBL" id="MFK7160908.1"/>
    </source>
</evidence>
<dbReference type="EMBL" id="JBANFI010000004">
    <property type="protein sequence ID" value="MFK7160908.1"/>
    <property type="molecule type" value="Genomic_DNA"/>
</dbReference>
<dbReference type="RefSeq" id="WP_405339083.1">
    <property type="nucleotide sequence ID" value="NZ_JBANFI010000004.1"/>
</dbReference>
<evidence type="ECO:0000259" key="6">
    <source>
        <dbReference type="PROSITE" id="PS00662"/>
    </source>
</evidence>
<dbReference type="Proteomes" id="UP001621714">
    <property type="component" value="Unassembled WGS sequence"/>
</dbReference>